<dbReference type="Pfam" id="PF10375">
    <property type="entry name" value="GRAB"/>
    <property type="match status" value="1"/>
</dbReference>
<feature type="compositionally biased region" description="Polar residues" evidence="4">
    <location>
        <begin position="381"/>
        <end position="391"/>
    </location>
</feature>
<evidence type="ECO:0000313" key="7">
    <source>
        <dbReference type="Proteomes" id="UP000298030"/>
    </source>
</evidence>
<organism evidence="6 7">
    <name type="scientific">Coprinellus micaceus</name>
    <name type="common">Glistening ink-cap mushroom</name>
    <name type="synonym">Coprinus micaceus</name>
    <dbReference type="NCBI Taxonomy" id="71717"/>
    <lineage>
        <taxon>Eukaryota</taxon>
        <taxon>Fungi</taxon>
        <taxon>Dikarya</taxon>
        <taxon>Basidiomycota</taxon>
        <taxon>Agaricomycotina</taxon>
        <taxon>Agaricomycetes</taxon>
        <taxon>Agaricomycetidae</taxon>
        <taxon>Agaricales</taxon>
        <taxon>Agaricineae</taxon>
        <taxon>Psathyrellaceae</taxon>
        <taxon>Coprinellus</taxon>
    </lineage>
</organism>
<proteinExistence type="predicted"/>
<gene>
    <name evidence="6" type="ORF">FA13DRAFT_1729606</name>
</gene>
<dbReference type="GO" id="GO:0005794">
    <property type="term" value="C:Golgi apparatus"/>
    <property type="evidence" value="ECO:0007669"/>
    <property type="project" value="UniProtKB-SubCell"/>
</dbReference>
<evidence type="ECO:0000256" key="2">
    <source>
        <dbReference type="ARBA" id="ARBA00023034"/>
    </source>
</evidence>
<dbReference type="InterPro" id="IPR019459">
    <property type="entry name" value="GRAB"/>
</dbReference>
<dbReference type="PROSITE" id="PS50913">
    <property type="entry name" value="GRIP"/>
    <property type="match status" value="1"/>
</dbReference>
<dbReference type="EMBL" id="QPFP01000010">
    <property type="protein sequence ID" value="TEB34123.1"/>
    <property type="molecule type" value="Genomic_DNA"/>
</dbReference>
<comment type="subcellular location">
    <subcellularLocation>
        <location evidence="1">Golgi apparatus</location>
    </subcellularLocation>
</comment>
<keyword evidence="3" id="KW-0175">Coiled coil</keyword>
<evidence type="ECO:0000256" key="3">
    <source>
        <dbReference type="ARBA" id="ARBA00023054"/>
    </source>
</evidence>
<feature type="compositionally biased region" description="Polar residues" evidence="4">
    <location>
        <begin position="12"/>
        <end position="27"/>
    </location>
</feature>
<evidence type="ECO:0000313" key="6">
    <source>
        <dbReference type="EMBL" id="TEB34123.1"/>
    </source>
</evidence>
<name>A0A4Y7TIW5_COPMI</name>
<protein>
    <recommendedName>
        <fullName evidence="5">GRIP domain-containing protein</fullName>
    </recommendedName>
</protein>
<accession>A0A4Y7TIW5</accession>
<dbReference type="Proteomes" id="UP000298030">
    <property type="component" value="Unassembled WGS sequence"/>
</dbReference>
<reference evidence="6 7" key="1">
    <citation type="journal article" date="2019" name="Nat. Ecol. Evol.">
        <title>Megaphylogeny resolves global patterns of mushroom evolution.</title>
        <authorList>
            <person name="Varga T."/>
            <person name="Krizsan K."/>
            <person name="Foldi C."/>
            <person name="Dima B."/>
            <person name="Sanchez-Garcia M."/>
            <person name="Sanchez-Ramirez S."/>
            <person name="Szollosi G.J."/>
            <person name="Szarkandi J.G."/>
            <person name="Papp V."/>
            <person name="Albert L."/>
            <person name="Andreopoulos W."/>
            <person name="Angelini C."/>
            <person name="Antonin V."/>
            <person name="Barry K.W."/>
            <person name="Bougher N.L."/>
            <person name="Buchanan P."/>
            <person name="Buyck B."/>
            <person name="Bense V."/>
            <person name="Catcheside P."/>
            <person name="Chovatia M."/>
            <person name="Cooper J."/>
            <person name="Damon W."/>
            <person name="Desjardin D."/>
            <person name="Finy P."/>
            <person name="Geml J."/>
            <person name="Haridas S."/>
            <person name="Hughes K."/>
            <person name="Justo A."/>
            <person name="Karasinski D."/>
            <person name="Kautmanova I."/>
            <person name="Kiss B."/>
            <person name="Kocsube S."/>
            <person name="Kotiranta H."/>
            <person name="LaButti K.M."/>
            <person name="Lechner B.E."/>
            <person name="Liimatainen K."/>
            <person name="Lipzen A."/>
            <person name="Lukacs Z."/>
            <person name="Mihaltcheva S."/>
            <person name="Morgado L.N."/>
            <person name="Niskanen T."/>
            <person name="Noordeloos M.E."/>
            <person name="Ohm R.A."/>
            <person name="Ortiz-Santana B."/>
            <person name="Ovrebo C."/>
            <person name="Racz N."/>
            <person name="Riley R."/>
            <person name="Savchenko A."/>
            <person name="Shiryaev A."/>
            <person name="Soop K."/>
            <person name="Spirin V."/>
            <person name="Szebenyi C."/>
            <person name="Tomsovsky M."/>
            <person name="Tulloss R.E."/>
            <person name="Uehling J."/>
            <person name="Grigoriev I.V."/>
            <person name="Vagvolgyi C."/>
            <person name="Papp T."/>
            <person name="Martin F.M."/>
            <person name="Miettinen O."/>
            <person name="Hibbett D.S."/>
            <person name="Nagy L.G."/>
        </authorList>
    </citation>
    <scope>NUCLEOTIDE SEQUENCE [LARGE SCALE GENOMIC DNA]</scope>
    <source>
        <strain evidence="6 7">FP101781</strain>
    </source>
</reference>
<keyword evidence="7" id="KW-1185">Reference proteome</keyword>
<evidence type="ECO:0000256" key="4">
    <source>
        <dbReference type="SAM" id="MobiDB-lite"/>
    </source>
</evidence>
<dbReference type="OrthoDB" id="425925at2759"/>
<dbReference type="AlphaFoldDB" id="A0A4Y7TIW5"/>
<sequence length="414" mass="45793">MSADGPPRGSLDSLNGANESPTINGVHTNGKRTPKSQYNNLLGKLTDMRTRLGTKLKQDANLDLDDLTGTVDTLKEELITSHQEAERTSKELDIPPHTDADRRAHMKALQRERELRETQLELERCRMERDEWERETMEGTREAEGLAAEQEKTGESDSRCYRTSKRSKDYEAQLQQVTLSLAEFKHRAHTAELKLEESQTNITRTTELENQVKEKNLLIGKLRHEGVIMNEHLVEALRRLRKNSSETNVDRRLVTNVLLSYITTPRGDTKRFEMLKLLSSILSWTEQEKEKAGIQKAGSGGGSLTSPSSGFWGRSLSSGGGMPAKSPIEKAEETESFSRLWTTGPASASTTPASRGNMSLPGSPATGLQNLSPPKVGRRLSSLSAIASTPDLTALPGSRKGKEREHSIPLPGES</sequence>
<dbReference type="STRING" id="71717.A0A4Y7TIW5"/>
<feature type="compositionally biased region" description="Low complexity" evidence="4">
    <location>
        <begin position="342"/>
        <end position="354"/>
    </location>
</feature>
<evidence type="ECO:0000256" key="1">
    <source>
        <dbReference type="ARBA" id="ARBA00004555"/>
    </source>
</evidence>
<feature type="region of interest" description="Disordered" evidence="4">
    <location>
        <begin position="292"/>
        <end position="414"/>
    </location>
</feature>
<dbReference type="GO" id="GO:0006888">
    <property type="term" value="P:endoplasmic reticulum to Golgi vesicle-mediated transport"/>
    <property type="evidence" value="ECO:0007669"/>
    <property type="project" value="TreeGrafter"/>
</dbReference>
<feature type="domain" description="GRIP" evidence="5">
    <location>
        <begin position="244"/>
        <end position="295"/>
    </location>
</feature>
<evidence type="ECO:0000259" key="5">
    <source>
        <dbReference type="PROSITE" id="PS50913"/>
    </source>
</evidence>
<comment type="caution">
    <text evidence="6">The sequence shown here is derived from an EMBL/GenBank/DDBJ whole genome shotgun (WGS) entry which is preliminary data.</text>
</comment>
<dbReference type="GO" id="GO:0031267">
    <property type="term" value="F:small GTPase binding"/>
    <property type="evidence" value="ECO:0007669"/>
    <property type="project" value="TreeGrafter"/>
</dbReference>
<dbReference type="PANTHER" id="PTHR18921:SF2">
    <property type="entry name" value="THYROID RECEPTOR-INTERACTING PROTEIN 11"/>
    <property type="match status" value="1"/>
</dbReference>
<feature type="region of interest" description="Disordered" evidence="4">
    <location>
        <begin position="1"/>
        <end position="38"/>
    </location>
</feature>
<feature type="region of interest" description="Disordered" evidence="4">
    <location>
        <begin position="131"/>
        <end position="164"/>
    </location>
</feature>
<dbReference type="GO" id="GO:0007030">
    <property type="term" value="P:Golgi organization"/>
    <property type="evidence" value="ECO:0007669"/>
    <property type="project" value="TreeGrafter"/>
</dbReference>
<dbReference type="InterPro" id="IPR000237">
    <property type="entry name" value="GRIP_dom"/>
</dbReference>
<keyword evidence="2" id="KW-0333">Golgi apparatus</keyword>
<dbReference type="PANTHER" id="PTHR18921">
    <property type="entry name" value="MYOSIN HEAVY CHAIN - RELATED"/>
    <property type="match status" value="1"/>
</dbReference>